<keyword evidence="3" id="KW-1185">Reference proteome</keyword>
<sequence>MSKPRAINIFLNDGDPEGLRSAQISLSTILAIGFRKLQLKAARAAFQELDRPGVYILTGEDVNNPDQRVAYIGESEGVAGRLQYHATGKDEFGLKKGFWYNTFVIVSKDENLTKSHARYIEARLIAAAKANPAWQLENTQKATEVGKLPLADQIIMDEFIDQLKTLVGVLGSDLFKAVTGPIAGAAATGSPSTGSEGTPAAFNYSGKGFSGQFFVASNGEMALKAGSVARGTIVPSLSKGVLKLREDNLKSGALVPEGEGLRVAADITFTSPSAAAATLSGMSVNGRTAWKLPNGQTFADWEAAQSAAQPSDPTTENA</sequence>
<evidence type="ECO:0000313" key="2">
    <source>
        <dbReference type="EMBL" id="AWM77388.1"/>
    </source>
</evidence>
<evidence type="ECO:0000259" key="1">
    <source>
        <dbReference type="PROSITE" id="PS50164"/>
    </source>
</evidence>
<dbReference type="KEGG" id="phb:HYN04_06180"/>
<dbReference type="RefSeq" id="WP_110449955.1">
    <property type="nucleotide sequence ID" value="NZ_CP029479.1"/>
</dbReference>
<organism evidence="2 3">
    <name type="scientific">Phenylobacterium parvum</name>
    <dbReference type="NCBI Taxonomy" id="2201350"/>
    <lineage>
        <taxon>Bacteria</taxon>
        <taxon>Pseudomonadati</taxon>
        <taxon>Pseudomonadota</taxon>
        <taxon>Alphaproteobacteria</taxon>
        <taxon>Caulobacterales</taxon>
        <taxon>Caulobacteraceae</taxon>
        <taxon>Phenylobacterium</taxon>
    </lineage>
</organism>
<dbReference type="AlphaFoldDB" id="A0A2Z3I0V7"/>
<gene>
    <name evidence="2" type="ORF">HYN04_06180</name>
</gene>
<dbReference type="InterPro" id="IPR000305">
    <property type="entry name" value="GIY-YIG_endonuc"/>
</dbReference>
<dbReference type="Proteomes" id="UP000247763">
    <property type="component" value="Chromosome"/>
</dbReference>
<dbReference type="CDD" id="cd10447">
    <property type="entry name" value="GIY-YIG_unchar_2"/>
    <property type="match status" value="1"/>
</dbReference>
<protein>
    <submittedName>
        <fullName evidence="2">DUF4357 domain-containing protein</fullName>
    </submittedName>
</protein>
<feature type="domain" description="GIY-YIG" evidence="1">
    <location>
        <begin position="50"/>
        <end position="136"/>
    </location>
</feature>
<dbReference type="EMBL" id="CP029479">
    <property type="protein sequence ID" value="AWM77388.1"/>
    <property type="molecule type" value="Genomic_DNA"/>
</dbReference>
<name>A0A2Z3I0V7_9CAUL</name>
<proteinExistence type="predicted"/>
<dbReference type="PROSITE" id="PS50164">
    <property type="entry name" value="GIY_YIG"/>
    <property type="match status" value="1"/>
</dbReference>
<dbReference type="OrthoDB" id="2656488at2"/>
<reference evidence="3" key="1">
    <citation type="submission" date="2018-05" db="EMBL/GenBank/DDBJ databases">
        <title>Genome sequencing of Phenylobacterium sp. HYN0004.</title>
        <authorList>
            <person name="Yi H."/>
            <person name="Baek C."/>
        </authorList>
    </citation>
    <scope>NUCLEOTIDE SEQUENCE [LARGE SCALE GENOMIC DNA]</scope>
    <source>
        <strain evidence="3">HYN0004</strain>
    </source>
</reference>
<accession>A0A2Z3I0V7</accession>
<dbReference type="Pfam" id="PF14267">
    <property type="entry name" value="DUF4357"/>
    <property type="match status" value="1"/>
</dbReference>
<evidence type="ECO:0000313" key="3">
    <source>
        <dbReference type="Proteomes" id="UP000247763"/>
    </source>
</evidence>
<dbReference type="InterPro" id="IPR025579">
    <property type="entry name" value="DUF4357"/>
</dbReference>